<protein>
    <submittedName>
        <fullName evidence="2">Uncharacterized protein</fullName>
    </submittedName>
</protein>
<feature type="compositionally biased region" description="Low complexity" evidence="1">
    <location>
        <begin position="1"/>
        <end position="13"/>
    </location>
</feature>
<accession>A0A5N6RR18</accession>
<dbReference type="Proteomes" id="UP000327013">
    <property type="component" value="Chromosome 7"/>
</dbReference>
<dbReference type="AlphaFoldDB" id="A0A5N6RR18"/>
<feature type="region of interest" description="Disordered" evidence="1">
    <location>
        <begin position="1"/>
        <end position="48"/>
    </location>
</feature>
<dbReference type="EMBL" id="CM017327">
    <property type="protein sequence ID" value="KAE8100580.1"/>
    <property type="molecule type" value="Genomic_DNA"/>
</dbReference>
<organism evidence="2 3">
    <name type="scientific">Carpinus fangiana</name>
    <dbReference type="NCBI Taxonomy" id="176857"/>
    <lineage>
        <taxon>Eukaryota</taxon>
        <taxon>Viridiplantae</taxon>
        <taxon>Streptophyta</taxon>
        <taxon>Embryophyta</taxon>
        <taxon>Tracheophyta</taxon>
        <taxon>Spermatophyta</taxon>
        <taxon>Magnoliopsida</taxon>
        <taxon>eudicotyledons</taxon>
        <taxon>Gunneridae</taxon>
        <taxon>Pentapetalae</taxon>
        <taxon>rosids</taxon>
        <taxon>fabids</taxon>
        <taxon>Fagales</taxon>
        <taxon>Betulaceae</taxon>
        <taxon>Carpinus</taxon>
    </lineage>
</organism>
<name>A0A5N6RR18_9ROSI</name>
<dbReference type="PANTHER" id="PTHR35324">
    <property type="entry name" value="BNAA08G03750D PROTEIN"/>
    <property type="match status" value="1"/>
</dbReference>
<proteinExistence type="predicted"/>
<keyword evidence="3" id="KW-1185">Reference proteome</keyword>
<dbReference type="OrthoDB" id="749289at2759"/>
<gene>
    <name evidence="2" type="ORF">FH972_018466</name>
</gene>
<feature type="compositionally biased region" description="Polar residues" evidence="1">
    <location>
        <begin position="22"/>
        <end position="40"/>
    </location>
</feature>
<dbReference type="PANTHER" id="PTHR35324:SF4">
    <property type="entry name" value="EXPRESSED PROTEIN"/>
    <property type="match status" value="1"/>
</dbReference>
<evidence type="ECO:0000313" key="3">
    <source>
        <dbReference type="Proteomes" id="UP000327013"/>
    </source>
</evidence>
<reference evidence="2 3" key="1">
    <citation type="submission" date="2019-06" db="EMBL/GenBank/DDBJ databases">
        <title>A chromosomal-level reference genome of Carpinus fangiana (Coryloideae, Betulaceae).</title>
        <authorList>
            <person name="Yang X."/>
            <person name="Wang Z."/>
            <person name="Zhang L."/>
            <person name="Hao G."/>
            <person name="Liu J."/>
            <person name="Yang Y."/>
        </authorList>
    </citation>
    <scope>NUCLEOTIDE SEQUENCE [LARGE SCALE GENOMIC DNA]</scope>
    <source>
        <strain evidence="2">Cfa_2016G</strain>
        <tissue evidence="2">Leaf</tissue>
    </source>
</reference>
<evidence type="ECO:0000256" key="1">
    <source>
        <dbReference type="SAM" id="MobiDB-lite"/>
    </source>
</evidence>
<sequence>MSSMVSKSQPSSVDSKDENMIAINSSSVDQQDPETQNPVTSHLYIKHTHPAQTLDKDVVLRRFRQRKRLNKVKATLKALLGSPFSEKHEQVSVPVPEKKWVDDAFAAP</sequence>
<evidence type="ECO:0000313" key="2">
    <source>
        <dbReference type="EMBL" id="KAE8100580.1"/>
    </source>
</evidence>